<dbReference type="AlphaFoldDB" id="A0A1Y1XTZ6"/>
<accession>A0A1Y1XTZ6</accession>
<sequence length="124" mass="14162">MVNHRSPIPGDDHLNFVRARLVLRTLERLHEWNKDAMESIRYSKINFAGKFDFGNVGLAGRSRGGKGVRVAYNILMEGNGLLSDVKRRKPRLSNVNVRAVLEITPMFSGQGKLYWALTMFRGRF</sequence>
<proteinExistence type="predicted"/>
<dbReference type="OrthoDB" id="10027569at2759"/>
<gene>
    <name evidence="1" type="ORF">K493DRAFT_305940</name>
</gene>
<evidence type="ECO:0000313" key="1">
    <source>
        <dbReference type="EMBL" id="ORX89218.1"/>
    </source>
</evidence>
<protein>
    <submittedName>
        <fullName evidence="1">Uncharacterized protein</fullName>
    </submittedName>
</protein>
<dbReference type="InParanoid" id="A0A1Y1XTZ6"/>
<comment type="caution">
    <text evidence="1">The sequence shown here is derived from an EMBL/GenBank/DDBJ whole genome shotgun (WGS) entry which is preliminary data.</text>
</comment>
<dbReference type="EMBL" id="MCFE01000465">
    <property type="protein sequence ID" value="ORX89218.1"/>
    <property type="molecule type" value="Genomic_DNA"/>
</dbReference>
<name>A0A1Y1XTZ6_9FUNG</name>
<evidence type="ECO:0000313" key="2">
    <source>
        <dbReference type="Proteomes" id="UP000193498"/>
    </source>
</evidence>
<organism evidence="1 2">
    <name type="scientific">Basidiobolus meristosporus CBS 931.73</name>
    <dbReference type="NCBI Taxonomy" id="1314790"/>
    <lineage>
        <taxon>Eukaryota</taxon>
        <taxon>Fungi</taxon>
        <taxon>Fungi incertae sedis</taxon>
        <taxon>Zoopagomycota</taxon>
        <taxon>Entomophthoromycotina</taxon>
        <taxon>Basidiobolomycetes</taxon>
        <taxon>Basidiobolales</taxon>
        <taxon>Basidiobolaceae</taxon>
        <taxon>Basidiobolus</taxon>
    </lineage>
</organism>
<keyword evidence="2" id="KW-1185">Reference proteome</keyword>
<reference evidence="1 2" key="1">
    <citation type="submission" date="2016-07" db="EMBL/GenBank/DDBJ databases">
        <title>Pervasive Adenine N6-methylation of Active Genes in Fungi.</title>
        <authorList>
            <consortium name="DOE Joint Genome Institute"/>
            <person name="Mondo S.J."/>
            <person name="Dannebaum R.O."/>
            <person name="Kuo R.C."/>
            <person name="Labutti K."/>
            <person name="Haridas S."/>
            <person name="Kuo A."/>
            <person name="Salamov A."/>
            <person name="Ahrendt S.R."/>
            <person name="Lipzen A."/>
            <person name="Sullivan W."/>
            <person name="Andreopoulos W.B."/>
            <person name="Clum A."/>
            <person name="Lindquist E."/>
            <person name="Daum C."/>
            <person name="Ramamoorthy G.K."/>
            <person name="Gryganskyi A."/>
            <person name="Culley D."/>
            <person name="Magnuson J.K."/>
            <person name="James T.Y."/>
            <person name="O'Malley M.A."/>
            <person name="Stajich J.E."/>
            <person name="Spatafora J.W."/>
            <person name="Visel A."/>
            <person name="Grigoriev I.V."/>
        </authorList>
    </citation>
    <scope>NUCLEOTIDE SEQUENCE [LARGE SCALE GENOMIC DNA]</scope>
    <source>
        <strain evidence="1 2">CBS 931.73</strain>
    </source>
</reference>
<dbReference type="Proteomes" id="UP000193498">
    <property type="component" value="Unassembled WGS sequence"/>
</dbReference>